<evidence type="ECO:0000259" key="10">
    <source>
        <dbReference type="PROSITE" id="PS50887"/>
    </source>
</evidence>
<feature type="domain" description="PAC" evidence="7">
    <location>
        <begin position="370"/>
        <end position="420"/>
    </location>
</feature>
<proteinExistence type="predicted"/>
<dbReference type="CDD" id="cd01948">
    <property type="entry name" value="EAL"/>
    <property type="match status" value="1"/>
</dbReference>
<name>A0ABQ5TZE1_9GAMM</name>
<feature type="transmembrane region" description="Helical" evidence="5">
    <location>
        <begin position="6"/>
        <end position="29"/>
    </location>
</feature>
<evidence type="ECO:0000259" key="9">
    <source>
        <dbReference type="PROSITE" id="PS50883"/>
    </source>
</evidence>
<dbReference type="Proteomes" id="UP001161423">
    <property type="component" value="Unassembled WGS sequence"/>
</dbReference>
<dbReference type="Pfam" id="PF00990">
    <property type="entry name" value="GGDEF"/>
    <property type="match status" value="1"/>
</dbReference>
<reference evidence="11" key="2">
    <citation type="submission" date="2023-01" db="EMBL/GenBank/DDBJ databases">
        <title>Draft genome sequence of Methylophaga thalassica strain NBRC 102424.</title>
        <authorList>
            <person name="Sun Q."/>
            <person name="Mori K."/>
        </authorList>
    </citation>
    <scope>NUCLEOTIDE SEQUENCE</scope>
    <source>
        <strain evidence="11">NBRC 102424</strain>
    </source>
</reference>
<feature type="domain" description="PAS" evidence="6">
    <location>
        <begin position="417"/>
        <end position="463"/>
    </location>
</feature>
<feature type="transmembrane region" description="Helical" evidence="5">
    <location>
        <begin position="266"/>
        <end position="292"/>
    </location>
</feature>
<dbReference type="PROSITE" id="PS50839">
    <property type="entry name" value="CHASE"/>
    <property type="match status" value="1"/>
</dbReference>
<dbReference type="SMART" id="SM00086">
    <property type="entry name" value="PAC"/>
    <property type="match status" value="2"/>
</dbReference>
<dbReference type="InterPro" id="IPR029787">
    <property type="entry name" value="Nucleotide_cyclase"/>
</dbReference>
<dbReference type="InterPro" id="IPR035919">
    <property type="entry name" value="EAL_sf"/>
</dbReference>
<dbReference type="PANTHER" id="PTHR44757:SF2">
    <property type="entry name" value="BIOFILM ARCHITECTURE MAINTENANCE PROTEIN MBAA"/>
    <property type="match status" value="1"/>
</dbReference>
<evidence type="ECO:0000256" key="2">
    <source>
        <dbReference type="ARBA" id="ARBA00022692"/>
    </source>
</evidence>
<sequence>MYTNTYTRMAFYSILAVLAVIFISVATFISERLDDNYRSEQYAQTQNFLTEYQNRLSTELQTHIQLIRGLPSLFAVNQHLTQKQFAEAVGYLVNNESEIRNIAAAPDMIIKYMYPVEGNELAIGLDYRKEPEQFEAADRARRTRELVLAGPLELKQGGTGLVTRVPVFLNDENTGEEYFWGLISAVIDVDKFFSHVGLKDPMPFKLAIRGKDSLGRQGAVFFGDPALFQQPTLIQTLKLPEGEWILAAEPKGGWSALPQNYWQQVVAIYGIASIVFLLLAAIIRFVLVASIANYKYRNLIQSSPVPYVLMDKQQRVTFINQAFKETFGYSLEDIESLPNWRQLIAQVQQQREKLKQDFVTEVTHISSMSNAFEIEIQTKSGKSRVVLVSSSVVENTFGDETLLVIYDITVRKEAEEQLRFSSRVFNQAHEAIMITDTRGVITDVNPAFCNITGYSREEAIGHTPHLLSSGKHPPEFFQNMWKSITEHGYWQGEVWNCRKNGELYAELLTVSSLMDDDGTTRHFVGLFSDITQAKEQQDILELMAHYDVLTKLPNRVLFADRFSQAVAHCKRSGSMLAICFVDLDDFKPVNDTYGHDVGDQLLVEVANRLKSNVREEDTISRFGGDEFAIIFRDVESVEECEEMLKRIHQSIAQPYHVDDLRLNISASSGVSFYTQENDDLDTLLRHADQSMYQAKLSGRNHYQLFNPADNQLNIEKQQLLHDIRQGLQSNEFRLFYQPKVNMTTGEVFGMEALIRWQHPTRGLLTPLKFLPLIADSELEIEMGQWVLQQALQQLQLLHHAGYRISISVNIASYHLQSAYFVENVEAMLNQYPDISTDYLQLEIVETSALGDIGAITKIIRKCRDSLGVSVALDDFGTGYSSLTHLRHLNADTIKIDQSFIRDMLDDPQDYTIVDGVTGLAEAFNRQVIAEGVESVEHGLMLLLIGCENAQGYGIAKPMPSDEVLPWLARYHADPQWLAAVDLLLSPRQKALRFLSLTLERWRKVFLSNFDQNIDSAISTQWPIMDIHYCHCGTWIERVKNQNLFEESWLDELAKTHREWHTLATQMREYALAEKMSDAIACVEDFEKIYQRLLFMISGIENDIFFIAREPSQN</sequence>
<feature type="domain" description="PAC" evidence="7">
    <location>
        <begin position="490"/>
        <end position="542"/>
    </location>
</feature>
<dbReference type="Pfam" id="PF13426">
    <property type="entry name" value="PAS_9"/>
    <property type="match status" value="2"/>
</dbReference>
<dbReference type="InterPro" id="IPR000014">
    <property type="entry name" value="PAS"/>
</dbReference>
<feature type="domain" description="EAL" evidence="9">
    <location>
        <begin position="716"/>
        <end position="971"/>
    </location>
</feature>
<dbReference type="CDD" id="cd00130">
    <property type="entry name" value="PAS"/>
    <property type="match status" value="2"/>
</dbReference>
<dbReference type="InterPro" id="IPR042240">
    <property type="entry name" value="CHASE_sf"/>
</dbReference>
<keyword evidence="12" id="KW-1185">Reference proteome</keyword>
<dbReference type="InterPro" id="IPR043128">
    <property type="entry name" value="Rev_trsase/Diguanyl_cyclase"/>
</dbReference>
<dbReference type="SUPFAM" id="SSF141868">
    <property type="entry name" value="EAL domain-like"/>
    <property type="match status" value="1"/>
</dbReference>
<dbReference type="Gene3D" id="3.30.70.270">
    <property type="match status" value="1"/>
</dbReference>
<dbReference type="SMART" id="SM01079">
    <property type="entry name" value="CHASE"/>
    <property type="match status" value="1"/>
</dbReference>
<keyword evidence="4 5" id="KW-0472">Membrane</keyword>
<evidence type="ECO:0000313" key="12">
    <source>
        <dbReference type="Proteomes" id="UP001161423"/>
    </source>
</evidence>
<feature type="domain" description="PAS" evidence="6">
    <location>
        <begin position="292"/>
        <end position="334"/>
    </location>
</feature>
<dbReference type="PROSITE" id="PS50112">
    <property type="entry name" value="PAS"/>
    <property type="match status" value="2"/>
</dbReference>
<evidence type="ECO:0000256" key="4">
    <source>
        <dbReference type="ARBA" id="ARBA00023136"/>
    </source>
</evidence>
<dbReference type="CDD" id="cd01949">
    <property type="entry name" value="GGDEF"/>
    <property type="match status" value="1"/>
</dbReference>
<dbReference type="Gene3D" id="3.30.450.20">
    <property type="entry name" value="PAS domain"/>
    <property type="match status" value="2"/>
</dbReference>
<keyword evidence="2 5" id="KW-0812">Transmembrane</keyword>
<protein>
    <submittedName>
        <fullName evidence="11">Diguanylate cyclase</fullName>
    </submittedName>
</protein>
<dbReference type="PROSITE" id="PS50887">
    <property type="entry name" value="GGDEF"/>
    <property type="match status" value="1"/>
</dbReference>
<feature type="domain" description="GGDEF" evidence="10">
    <location>
        <begin position="574"/>
        <end position="707"/>
    </location>
</feature>
<dbReference type="Gene3D" id="3.20.20.450">
    <property type="entry name" value="EAL domain"/>
    <property type="match status" value="1"/>
</dbReference>
<dbReference type="SMART" id="SM00052">
    <property type="entry name" value="EAL"/>
    <property type="match status" value="1"/>
</dbReference>
<dbReference type="InterPro" id="IPR006189">
    <property type="entry name" value="CHASE_dom"/>
</dbReference>
<feature type="domain" description="CHASE" evidence="8">
    <location>
        <begin position="106"/>
        <end position="196"/>
    </location>
</feature>
<evidence type="ECO:0000256" key="5">
    <source>
        <dbReference type="SAM" id="Phobius"/>
    </source>
</evidence>
<evidence type="ECO:0000259" key="6">
    <source>
        <dbReference type="PROSITE" id="PS50112"/>
    </source>
</evidence>
<dbReference type="PANTHER" id="PTHR44757">
    <property type="entry name" value="DIGUANYLATE CYCLASE DGCP"/>
    <property type="match status" value="1"/>
</dbReference>
<dbReference type="InterPro" id="IPR000700">
    <property type="entry name" value="PAS-assoc_C"/>
</dbReference>
<dbReference type="InterPro" id="IPR001610">
    <property type="entry name" value="PAC"/>
</dbReference>
<dbReference type="Gene3D" id="3.30.450.350">
    <property type="entry name" value="CHASE domain"/>
    <property type="match status" value="1"/>
</dbReference>
<dbReference type="Pfam" id="PF00563">
    <property type="entry name" value="EAL"/>
    <property type="match status" value="1"/>
</dbReference>
<evidence type="ECO:0000313" key="11">
    <source>
        <dbReference type="EMBL" id="GLQ00807.1"/>
    </source>
</evidence>
<dbReference type="PROSITE" id="PS50113">
    <property type="entry name" value="PAC"/>
    <property type="match status" value="2"/>
</dbReference>
<evidence type="ECO:0000256" key="1">
    <source>
        <dbReference type="ARBA" id="ARBA00004370"/>
    </source>
</evidence>
<dbReference type="NCBIfam" id="TIGR00229">
    <property type="entry name" value="sensory_box"/>
    <property type="match status" value="2"/>
</dbReference>
<dbReference type="SMART" id="SM00091">
    <property type="entry name" value="PAS"/>
    <property type="match status" value="2"/>
</dbReference>
<dbReference type="SUPFAM" id="SSF55073">
    <property type="entry name" value="Nucleotide cyclase"/>
    <property type="match status" value="1"/>
</dbReference>
<comment type="caution">
    <text evidence="11">The sequence shown here is derived from an EMBL/GenBank/DDBJ whole genome shotgun (WGS) entry which is preliminary data.</text>
</comment>
<dbReference type="PROSITE" id="PS50883">
    <property type="entry name" value="EAL"/>
    <property type="match status" value="1"/>
</dbReference>
<dbReference type="InterPro" id="IPR000160">
    <property type="entry name" value="GGDEF_dom"/>
</dbReference>
<gene>
    <name evidence="11" type="ORF">GCM10007891_26600</name>
</gene>
<dbReference type="SUPFAM" id="SSF55785">
    <property type="entry name" value="PYP-like sensor domain (PAS domain)"/>
    <property type="match status" value="2"/>
</dbReference>
<dbReference type="RefSeq" id="WP_284723624.1">
    <property type="nucleotide sequence ID" value="NZ_BSND01000013.1"/>
</dbReference>
<keyword evidence="3 5" id="KW-1133">Transmembrane helix</keyword>
<accession>A0ABQ5TZE1</accession>
<dbReference type="InterPro" id="IPR001633">
    <property type="entry name" value="EAL_dom"/>
</dbReference>
<evidence type="ECO:0000256" key="3">
    <source>
        <dbReference type="ARBA" id="ARBA00022989"/>
    </source>
</evidence>
<dbReference type="EMBL" id="BSND01000013">
    <property type="protein sequence ID" value="GLQ00807.1"/>
    <property type="molecule type" value="Genomic_DNA"/>
</dbReference>
<evidence type="ECO:0000259" key="8">
    <source>
        <dbReference type="PROSITE" id="PS50839"/>
    </source>
</evidence>
<dbReference type="NCBIfam" id="TIGR00254">
    <property type="entry name" value="GGDEF"/>
    <property type="match status" value="1"/>
</dbReference>
<evidence type="ECO:0000259" key="7">
    <source>
        <dbReference type="PROSITE" id="PS50113"/>
    </source>
</evidence>
<organism evidence="11 12">
    <name type="scientific">Methylophaga thalassica</name>
    <dbReference type="NCBI Taxonomy" id="40223"/>
    <lineage>
        <taxon>Bacteria</taxon>
        <taxon>Pseudomonadati</taxon>
        <taxon>Pseudomonadota</taxon>
        <taxon>Gammaproteobacteria</taxon>
        <taxon>Thiotrichales</taxon>
        <taxon>Piscirickettsiaceae</taxon>
        <taxon>Methylophaga</taxon>
    </lineage>
</organism>
<dbReference type="InterPro" id="IPR052155">
    <property type="entry name" value="Biofilm_reg_signaling"/>
</dbReference>
<comment type="subcellular location">
    <subcellularLocation>
        <location evidence="1">Membrane</location>
    </subcellularLocation>
</comment>
<dbReference type="Pfam" id="PF03924">
    <property type="entry name" value="CHASE"/>
    <property type="match status" value="1"/>
</dbReference>
<dbReference type="InterPro" id="IPR035965">
    <property type="entry name" value="PAS-like_dom_sf"/>
</dbReference>
<reference evidence="11" key="1">
    <citation type="journal article" date="2014" name="Int. J. Syst. Evol. Microbiol.">
        <title>Complete genome of a new Firmicutes species belonging to the dominant human colonic microbiota ('Ruminococcus bicirculans') reveals two chromosomes and a selective capacity to utilize plant glucans.</title>
        <authorList>
            <consortium name="NISC Comparative Sequencing Program"/>
            <person name="Wegmann U."/>
            <person name="Louis P."/>
            <person name="Goesmann A."/>
            <person name="Henrissat B."/>
            <person name="Duncan S.H."/>
            <person name="Flint H.J."/>
        </authorList>
    </citation>
    <scope>NUCLEOTIDE SEQUENCE</scope>
    <source>
        <strain evidence="11">NBRC 102424</strain>
    </source>
</reference>
<dbReference type="SMART" id="SM00267">
    <property type="entry name" value="GGDEF"/>
    <property type="match status" value="1"/>
</dbReference>